<dbReference type="EMBL" id="BGPR01245192">
    <property type="protein sequence ID" value="GBM23663.1"/>
    <property type="molecule type" value="Genomic_DNA"/>
</dbReference>
<evidence type="ECO:0000313" key="2">
    <source>
        <dbReference type="Proteomes" id="UP000499080"/>
    </source>
</evidence>
<evidence type="ECO:0000313" key="1">
    <source>
        <dbReference type="EMBL" id="GBM23663.1"/>
    </source>
</evidence>
<feature type="non-terminal residue" evidence="1">
    <location>
        <position position="51"/>
    </location>
</feature>
<keyword evidence="2" id="KW-1185">Reference proteome</keyword>
<protein>
    <submittedName>
        <fullName evidence="1">Uncharacterized protein</fullName>
    </submittedName>
</protein>
<dbReference type="AlphaFoldDB" id="A0A4Y2E3B9"/>
<organism evidence="1 2">
    <name type="scientific">Araneus ventricosus</name>
    <name type="common">Orbweaver spider</name>
    <name type="synonym">Epeira ventricosa</name>
    <dbReference type="NCBI Taxonomy" id="182803"/>
    <lineage>
        <taxon>Eukaryota</taxon>
        <taxon>Metazoa</taxon>
        <taxon>Ecdysozoa</taxon>
        <taxon>Arthropoda</taxon>
        <taxon>Chelicerata</taxon>
        <taxon>Arachnida</taxon>
        <taxon>Araneae</taxon>
        <taxon>Araneomorphae</taxon>
        <taxon>Entelegynae</taxon>
        <taxon>Araneoidea</taxon>
        <taxon>Araneidae</taxon>
        <taxon>Araneus</taxon>
    </lineage>
</organism>
<gene>
    <name evidence="1" type="ORF">AVEN_74053_1</name>
</gene>
<proteinExistence type="predicted"/>
<reference evidence="1 2" key="1">
    <citation type="journal article" date="2019" name="Sci. Rep.">
        <title>Orb-weaving spider Araneus ventricosus genome elucidates the spidroin gene catalogue.</title>
        <authorList>
            <person name="Kono N."/>
            <person name="Nakamura H."/>
            <person name="Ohtoshi R."/>
            <person name="Moran D.A.P."/>
            <person name="Shinohara A."/>
            <person name="Yoshida Y."/>
            <person name="Fujiwara M."/>
            <person name="Mori M."/>
            <person name="Tomita M."/>
            <person name="Arakawa K."/>
        </authorList>
    </citation>
    <scope>NUCLEOTIDE SEQUENCE [LARGE SCALE GENOMIC DNA]</scope>
</reference>
<comment type="caution">
    <text evidence="1">The sequence shown here is derived from an EMBL/GenBank/DDBJ whole genome shotgun (WGS) entry which is preliminary data.</text>
</comment>
<dbReference type="Proteomes" id="UP000499080">
    <property type="component" value="Unassembled WGS sequence"/>
</dbReference>
<sequence>MSHFSINKTSNMFIIIPHPRPVAIKAVISINPSSDAVFAPASSGSMRLTPQ</sequence>
<name>A0A4Y2E3B9_ARAVE</name>
<accession>A0A4Y2E3B9</accession>